<feature type="transmembrane region" description="Helical" evidence="7">
    <location>
        <begin position="139"/>
        <end position="162"/>
    </location>
</feature>
<feature type="compositionally biased region" description="Pro residues" evidence="8">
    <location>
        <begin position="12"/>
        <end position="22"/>
    </location>
</feature>
<feature type="transmembrane region" description="Helical" evidence="7">
    <location>
        <begin position="252"/>
        <end position="270"/>
    </location>
</feature>
<evidence type="ECO:0000313" key="11">
    <source>
        <dbReference type="Proteomes" id="UP000199118"/>
    </source>
</evidence>
<protein>
    <submittedName>
        <fullName evidence="10">Phosphonate transport system permease protein</fullName>
    </submittedName>
</protein>
<dbReference type="CDD" id="cd06261">
    <property type="entry name" value="TM_PBP2"/>
    <property type="match status" value="1"/>
</dbReference>
<dbReference type="GO" id="GO:0005886">
    <property type="term" value="C:plasma membrane"/>
    <property type="evidence" value="ECO:0007669"/>
    <property type="project" value="UniProtKB-SubCell"/>
</dbReference>
<evidence type="ECO:0000256" key="6">
    <source>
        <dbReference type="ARBA" id="ARBA00023136"/>
    </source>
</evidence>
<keyword evidence="5 7" id="KW-1133">Transmembrane helix</keyword>
<dbReference type="InterPro" id="IPR000515">
    <property type="entry name" value="MetI-like"/>
</dbReference>
<keyword evidence="11" id="KW-1185">Reference proteome</keyword>
<gene>
    <name evidence="10" type="ORF">SAMN05444336_10169</name>
</gene>
<dbReference type="SUPFAM" id="SSF161098">
    <property type="entry name" value="MetI-like"/>
    <property type="match status" value="1"/>
</dbReference>
<dbReference type="PROSITE" id="PS50928">
    <property type="entry name" value="ABC_TM1"/>
    <property type="match status" value="1"/>
</dbReference>
<name>A0A1H2QJ63_9RHOB</name>
<dbReference type="PANTHER" id="PTHR30043:SF1">
    <property type="entry name" value="ABC TRANSPORT SYSTEM PERMEASE PROTEIN P69"/>
    <property type="match status" value="1"/>
</dbReference>
<keyword evidence="3" id="KW-1003">Cell membrane</keyword>
<dbReference type="Pfam" id="PF00528">
    <property type="entry name" value="BPD_transp_1"/>
    <property type="match status" value="1"/>
</dbReference>
<dbReference type="Gene3D" id="1.10.3720.10">
    <property type="entry name" value="MetI-like"/>
    <property type="match status" value="1"/>
</dbReference>
<comment type="similarity">
    <text evidence="7">Belongs to the binding-protein-dependent transport system permease family.</text>
</comment>
<accession>A0A1H2QJ63</accession>
<dbReference type="RefSeq" id="WP_092679167.1">
    <property type="nucleotide sequence ID" value="NZ_FNMZ01000001.1"/>
</dbReference>
<sequence length="278" mass="29404">MADRTLDFPGIRPAPAPLPPPSRLSGGSPLSFALIVAVLALIVASLGDVAPSPERLAEGGPRIARLVGRMLPPETDPAFLLRMFWSIVETLQIALVGAFFGVLVSLPFAWASARGVTPFGRGAFLFKATVSLARTVPDLVWALIFVSAVGLGAVAGTMTIAVDTLGFCGRFFAEAMEETEAEPRQALETIGANRWGVLFGAVLPDALPSMINASLFALEKAVRSSVVLGLVGAGGIGQELKTAFDLFQYQKASAIILAVFVIVLAMEWLTDRLRARAR</sequence>
<evidence type="ECO:0000256" key="8">
    <source>
        <dbReference type="SAM" id="MobiDB-lite"/>
    </source>
</evidence>
<feature type="transmembrane region" description="Helical" evidence="7">
    <location>
        <begin position="30"/>
        <end position="50"/>
    </location>
</feature>
<dbReference type="NCBIfam" id="TIGR01097">
    <property type="entry name" value="PhnE"/>
    <property type="match status" value="1"/>
</dbReference>
<reference evidence="10 11" key="1">
    <citation type="submission" date="2016-10" db="EMBL/GenBank/DDBJ databases">
        <authorList>
            <person name="de Groot N.N."/>
        </authorList>
    </citation>
    <scope>NUCLEOTIDE SEQUENCE [LARGE SCALE GENOMIC DNA]</scope>
    <source>
        <strain evidence="10 11">DSM 17890</strain>
    </source>
</reference>
<dbReference type="STRING" id="356660.SAMN05444336_10169"/>
<feature type="region of interest" description="Disordered" evidence="8">
    <location>
        <begin position="1"/>
        <end position="22"/>
    </location>
</feature>
<proteinExistence type="inferred from homology"/>
<dbReference type="InterPro" id="IPR035906">
    <property type="entry name" value="MetI-like_sf"/>
</dbReference>
<dbReference type="EMBL" id="FNMZ01000001">
    <property type="protein sequence ID" value="SDW07202.1"/>
    <property type="molecule type" value="Genomic_DNA"/>
</dbReference>
<evidence type="ECO:0000256" key="1">
    <source>
        <dbReference type="ARBA" id="ARBA00004651"/>
    </source>
</evidence>
<comment type="subcellular location">
    <subcellularLocation>
        <location evidence="1 7">Cell membrane</location>
        <topology evidence="1 7">Multi-pass membrane protein</topology>
    </subcellularLocation>
</comment>
<dbReference type="InterPro" id="IPR005769">
    <property type="entry name" value="PhnE/PtxC"/>
</dbReference>
<evidence type="ECO:0000259" key="9">
    <source>
        <dbReference type="PROSITE" id="PS50928"/>
    </source>
</evidence>
<dbReference type="AlphaFoldDB" id="A0A1H2QJ63"/>
<dbReference type="PANTHER" id="PTHR30043">
    <property type="entry name" value="PHOSPHONATES TRANSPORT SYSTEM PERMEASE PROTEIN"/>
    <property type="match status" value="1"/>
</dbReference>
<evidence type="ECO:0000256" key="5">
    <source>
        <dbReference type="ARBA" id="ARBA00022989"/>
    </source>
</evidence>
<feature type="domain" description="ABC transmembrane type-1" evidence="9">
    <location>
        <begin position="87"/>
        <end position="270"/>
    </location>
</feature>
<organism evidence="10 11">
    <name type="scientific">Albimonas donghaensis</name>
    <dbReference type="NCBI Taxonomy" id="356660"/>
    <lineage>
        <taxon>Bacteria</taxon>
        <taxon>Pseudomonadati</taxon>
        <taxon>Pseudomonadota</taxon>
        <taxon>Alphaproteobacteria</taxon>
        <taxon>Rhodobacterales</taxon>
        <taxon>Paracoccaceae</taxon>
        <taxon>Albimonas</taxon>
    </lineage>
</organism>
<feature type="transmembrane region" description="Helical" evidence="7">
    <location>
        <begin position="91"/>
        <end position="111"/>
    </location>
</feature>
<evidence type="ECO:0000256" key="4">
    <source>
        <dbReference type="ARBA" id="ARBA00022692"/>
    </source>
</evidence>
<evidence type="ECO:0000313" key="10">
    <source>
        <dbReference type="EMBL" id="SDW07202.1"/>
    </source>
</evidence>
<dbReference type="OrthoDB" id="7820570at2"/>
<evidence type="ECO:0000256" key="2">
    <source>
        <dbReference type="ARBA" id="ARBA00022448"/>
    </source>
</evidence>
<evidence type="ECO:0000256" key="7">
    <source>
        <dbReference type="RuleBase" id="RU363032"/>
    </source>
</evidence>
<evidence type="ECO:0000256" key="3">
    <source>
        <dbReference type="ARBA" id="ARBA00022475"/>
    </source>
</evidence>
<keyword evidence="4 7" id="KW-0812">Transmembrane</keyword>
<dbReference type="GO" id="GO:0015416">
    <property type="term" value="F:ABC-type phosphonate transporter activity"/>
    <property type="evidence" value="ECO:0007669"/>
    <property type="project" value="InterPro"/>
</dbReference>
<keyword evidence="2 7" id="KW-0813">Transport</keyword>
<dbReference type="Proteomes" id="UP000199118">
    <property type="component" value="Unassembled WGS sequence"/>
</dbReference>
<keyword evidence="6 7" id="KW-0472">Membrane</keyword>